<feature type="transmembrane region" description="Helical" evidence="1">
    <location>
        <begin position="34"/>
        <end position="55"/>
    </location>
</feature>
<accession>A0A4R0P3F1</accession>
<dbReference type="AlphaFoldDB" id="A0A4R0P3F1"/>
<keyword evidence="3" id="KW-1185">Reference proteome</keyword>
<gene>
    <name evidence="2" type="ORF">EZ449_14265</name>
</gene>
<evidence type="ECO:0000313" key="3">
    <source>
        <dbReference type="Proteomes" id="UP000291485"/>
    </source>
</evidence>
<dbReference type="Proteomes" id="UP000291485">
    <property type="component" value="Unassembled WGS sequence"/>
</dbReference>
<reference evidence="2 3" key="1">
    <citation type="submission" date="2019-02" db="EMBL/GenBank/DDBJ databases">
        <title>Pedobacter sp. RP-3-11 sp. nov., isolated from Arctic soil.</title>
        <authorList>
            <person name="Dahal R.H."/>
        </authorList>
    </citation>
    <scope>NUCLEOTIDE SEQUENCE [LARGE SCALE GENOMIC DNA]</scope>
    <source>
        <strain evidence="2 3">RP-3-11</strain>
    </source>
</reference>
<comment type="caution">
    <text evidence="2">The sequence shown here is derived from an EMBL/GenBank/DDBJ whole genome shotgun (WGS) entry which is preliminary data.</text>
</comment>
<dbReference type="RefSeq" id="WP_131559938.1">
    <property type="nucleotide sequence ID" value="NZ_SJSN01000010.1"/>
</dbReference>
<evidence type="ECO:0000313" key="2">
    <source>
        <dbReference type="EMBL" id="TCD07694.1"/>
    </source>
</evidence>
<keyword evidence="1" id="KW-0812">Transmembrane</keyword>
<keyword evidence="1" id="KW-1133">Transmembrane helix</keyword>
<dbReference type="EMBL" id="SJSN01000010">
    <property type="protein sequence ID" value="TCD07694.1"/>
    <property type="molecule type" value="Genomic_DNA"/>
</dbReference>
<name>A0A4R0P3F1_9SPHI</name>
<organism evidence="2 3">
    <name type="scientific">Pedobacter frigidisoli</name>
    <dbReference type="NCBI Taxonomy" id="2530455"/>
    <lineage>
        <taxon>Bacteria</taxon>
        <taxon>Pseudomonadati</taxon>
        <taxon>Bacteroidota</taxon>
        <taxon>Sphingobacteriia</taxon>
        <taxon>Sphingobacteriales</taxon>
        <taxon>Sphingobacteriaceae</taxon>
        <taxon>Pedobacter</taxon>
    </lineage>
</organism>
<proteinExistence type="predicted"/>
<evidence type="ECO:0000256" key="1">
    <source>
        <dbReference type="SAM" id="Phobius"/>
    </source>
</evidence>
<protein>
    <submittedName>
        <fullName evidence="2">Uncharacterized protein</fullName>
    </submittedName>
</protein>
<keyword evidence="1" id="KW-0472">Membrane</keyword>
<sequence>MKNNLISQGLASLASEKIDVIKTRSRKLMLRHPVRILTLMLISIVISALCCFTILRQPKLPAQDTSLQIPVSKGEAQGAMDILGRLGVVMSLQAELKTLSGKDSLSASDSIHLENLLSRLRQLQNQRPYEKDKP</sequence>